<evidence type="ECO:0000313" key="7">
    <source>
        <dbReference type="EMBL" id="BDZ47636.1"/>
    </source>
</evidence>
<feature type="transmembrane region" description="Helical" evidence="6">
    <location>
        <begin position="30"/>
        <end position="51"/>
    </location>
</feature>
<gene>
    <name evidence="7" type="ORF">GCM10025866_35450</name>
</gene>
<dbReference type="InterPro" id="IPR003825">
    <property type="entry name" value="Colicin-V_CvpA"/>
</dbReference>
<evidence type="ECO:0000256" key="6">
    <source>
        <dbReference type="SAM" id="Phobius"/>
    </source>
</evidence>
<dbReference type="PANTHER" id="PTHR43019">
    <property type="entry name" value="SERINE ENDOPROTEASE DEGS"/>
    <property type="match status" value="1"/>
</dbReference>
<dbReference type="InterPro" id="IPR047680">
    <property type="entry name" value="MarP-like"/>
</dbReference>
<protein>
    <submittedName>
        <fullName evidence="7">Serine protease</fullName>
    </submittedName>
</protein>
<dbReference type="GO" id="GO:0008233">
    <property type="term" value="F:peptidase activity"/>
    <property type="evidence" value="ECO:0007669"/>
    <property type="project" value="UniProtKB-KW"/>
</dbReference>
<accession>A0ABN6XRM6</accession>
<evidence type="ECO:0000256" key="5">
    <source>
        <dbReference type="SAM" id="MobiDB-lite"/>
    </source>
</evidence>
<evidence type="ECO:0000256" key="1">
    <source>
        <dbReference type="ARBA" id="ARBA00004141"/>
    </source>
</evidence>
<feature type="region of interest" description="Disordered" evidence="5">
    <location>
        <begin position="378"/>
        <end position="401"/>
    </location>
</feature>
<evidence type="ECO:0000256" key="2">
    <source>
        <dbReference type="ARBA" id="ARBA00022692"/>
    </source>
</evidence>
<dbReference type="InterPro" id="IPR043504">
    <property type="entry name" value="Peptidase_S1_PA_chymotrypsin"/>
</dbReference>
<dbReference type="PRINTS" id="PR00834">
    <property type="entry name" value="PROTEASES2C"/>
</dbReference>
<keyword evidence="3 6" id="KW-1133">Transmembrane helix</keyword>
<comment type="subcellular location">
    <subcellularLocation>
        <location evidence="1">Membrane</location>
        <topology evidence="1">Multi-pass membrane protein</topology>
    </subcellularLocation>
</comment>
<keyword evidence="7" id="KW-0378">Hydrolase</keyword>
<dbReference type="Gene3D" id="2.40.10.10">
    <property type="entry name" value="Trypsin-like serine proteases"/>
    <property type="match status" value="2"/>
</dbReference>
<dbReference type="InterPro" id="IPR009003">
    <property type="entry name" value="Peptidase_S1_PA"/>
</dbReference>
<dbReference type="Proteomes" id="UP001321498">
    <property type="component" value="Chromosome"/>
</dbReference>
<dbReference type="InterPro" id="IPR001940">
    <property type="entry name" value="Peptidase_S1C"/>
</dbReference>
<dbReference type="SUPFAM" id="SSF50494">
    <property type="entry name" value="Trypsin-like serine proteases"/>
    <property type="match status" value="1"/>
</dbReference>
<reference evidence="8" key="1">
    <citation type="journal article" date="2019" name="Int. J. Syst. Evol. Microbiol.">
        <title>The Global Catalogue of Microorganisms (GCM) 10K type strain sequencing project: providing services to taxonomists for standard genome sequencing and annotation.</title>
        <authorList>
            <consortium name="The Broad Institute Genomics Platform"/>
            <consortium name="The Broad Institute Genome Sequencing Center for Infectious Disease"/>
            <person name="Wu L."/>
            <person name="Ma J."/>
        </authorList>
    </citation>
    <scope>NUCLEOTIDE SEQUENCE [LARGE SCALE GENOMIC DNA]</scope>
    <source>
        <strain evidence="8">NBRC 108725</strain>
    </source>
</reference>
<dbReference type="GO" id="GO:0006508">
    <property type="term" value="P:proteolysis"/>
    <property type="evidence" value="ECO:0007669"/>
    <property type="project" value="UniProtKB-KW"/>
</dbReference>
<name>A0ABN6XRM6_9MICO</name>
<dbReference type="NCBIfam" id="NF033740">
    <property type="entry name" value="MarP_fam_protase"/>
    <property type="match status" value="1"/>
</dbReference>
<evidence type="ECO:0000256" key="3">
    <source>
        <dbReference type="ARBA" id="ARBA00022989"/>
    </source>
</evidence>
<evidence type="ECO:0000256" key="4">
    <source>
        <dbReference type="ARBA" id="ARBA00023136"/>
    </source>
</evidence>
<feature type="transmembrane region" description="Helical" evidence="6">
    <location>
        <begin position="63"/>
        <end position="86"/>
    </location>
</feature>
<organism evidence="7 8">
    <name type="scientific">Naasia aerilata</name>
    <dbReference type="NCBI Taxonomy" id="1162966"/>
    <lineage>
        <taxon>Bacteria</taxon>
        <taxon>Bacillati</taxon>
        <taxon>Actinomycetota</taxon>
        <taxon>Actinomycetes</taxon>
        <taxon>Micrococcales</taxon>
        <taxon>Microbacteriaceae</taxon>
        <taxon>Naasia</taxon>
    </lineage>
</organism>
<dbReference type="RefSeq" id="WP_286277509.1">
    <property type="nucleotide sequence ID" value="NZ_AP027731.1"/>
</dbReference>
<dbReference type="Pfam" id="PF13365">
    <property type="entry name" value="Trypsin_2"/>
    <property type="match status" value="1"/>
</dbReference>
<dbReference type="EMBL" id="AP027731">
    <property type="protein sequence ID" value="BDZ47636.1"/>
    <property type="molecule type" value="Genomic_DNA"/>
</dbReference>
<sequence>MSITLILDILLTLLLVGYLLYGYRAGLLRSIFPIVGVIVGGIAGFLLLPVLTSIVPDPAWRVVASILLVLGLIAVGNSLGALLGAVASRVLVHGPLRLVDRLLGSIVTVVVAALVTSMVASGVGSLGVPFLTAPIADSAVLRTIGALTPGPVKGAMAQLRSLVIDDGIPRITEALGGPRTPPPVPDVDTGGDALQKASRSVVRISGNAYACGQSQTGSGFVVAPGRILTNAHVVSGVDEPVVETPQDGTAAARVVYFDPVDDLAVLAVDGLGTPPLPLSATLPPTSPAVVDGYPLGGPFTSEGAQVMSVETFDVADIYGDSETPRNVYTLAANVQQGNSGGPLLTTVGQVAGLVFAKSADTANVGYAMTMEELSPCSRRRPCSAIPSRRAAASGVEAERAE</sequence>
<evidence type="ECO:0000313" key="8">
    <source>
        <dbReference type="Proteomes" id="UP001321498"/>
    </source>
</evidence>
<keyword evidence="8" id="KW-1185">Reference proteome</keyword>
<keyword evidence="2 6" id="KW-0812">Transmembrane</keyword>
<keyword evidence="4 6" id="KW-0472">Membrane</keyword>
<dbReference type="PANTHER" id="PTHR43019:SF23">
    <property type="entry name" value="PROTEASE DO-LIKE 5, CHLOROPLASTIC"/>
    <property type="match status" value="1"/>
</dbReference>
<feature type="transmembrane region" description="Helical" evidence="6">
    <location>
        <begin position="6"/>
        <end position="23"/>
    </location>
</feature>
<dbReference type="Pfam" id="PF02674">
    <property type="entry name" value="Colicin_V"/>
    <property type="match status" value="1"/>
</dbReference>
<proteinExistence type="predicted"/>
<feature type="transmembrane region" description="Helical" evidence="6">
    <location>
        <begin position="98"/>
        <end position="120"/>
    </location>
</feature>
<keyword evidence="7" id="KW-0645">Protease</keyword>